<name>A0ABT6A676_9ACTN</name>
<feature type="compositionally biased region" description="Polar residues" evidence="1">
    <location>
        <begin position="22"/>
        <end position="44"/>
    </location>
</feature>
<proteinExistence type="predicted"/>
<dbReference type="PROSITE" id="PS51257">
    <property type="entry name" value="PROKAR_LIPOPROTEIN"/>
    <property type="match status" value="1"/>
</dbReference>
<evidence type="ECO:0000313" key="4">
    <source>
        <dbReference type="Proteomes" id="UP001221150"/>
    </source>
</evidence>
<feature type="compositionally biased region" description="Low complexity" evidence="1">
    <location>
        <begin position="45"/>
        <end position="60"/>
    </location>
</feature>
<accession>A0ABT6A676</accession>
<keyword evidence="2" id="KW-0732">Signal</keyword>
<sequence>MRRTLTTAGTAVLLAGLAACSSSTPSNNKPASHTTASSPTKPSQTGAAKKTSATGAPAKKLPTAQAQKEAAAVLEKEDQDFRDFLAEGIKVTGALQYTAWYQKAIVGLDMQQNAFTKADSSFTDANEPMDLLEQWRTDNSEADSRITQYAMDGTHMDAPNATTRKDAADCLAALAKADKDAEKIANGS</sequence>
<evidence type="ECO:0008006" key="5">
    <source>
        <dbReference type="Google" id="ProtNLM"/>
    </source>
</evidence>
<protein>
    <recommendedName>
        <fullName evidence="5">Lipoprotein</fullName>
    </recommendedName>
</protein>
<dbReference type="Proteomes" id="UP001221150">
    <property type="component" value="Unassembled WGS sequence"/>
</dbReference>
<keyword evidence="4" id="KW-1185">Reference proteome</keyword>
<gene>
    <name evidence="3" type="ORF">P3H78_16225</name>
</gene>
<reference evidence="3 4" key="1">
    <citation type="submission" date="2023-03" db="EMBL/GenBank/DDBJ databases">
        <title>Draft genome sequence of Streptomyces sp. K1PA1 isolated from peat swamp forest in Thailand.</title>
        <authorList>
            <person name="Klaysubun C."/>
            <person name="Duangmal K."/>
        </authorList>
    </citation>
    <scope>NUCLEOTIDE SEQUENCE [LARGE SCALE GENOMIC DNA]</scope>
    <source>
        <strain evidence="3 4">K1PA1</strain>
    </source>
</reference>
<feature type="chain" id="PRO_5045093517" description="Lipoprotein" evidence="2">
    <location>
        <begin position="29"/>
        <end position="188"/>
    </location>
</feature>
<feature type="region of interest" description="Disordered" evidence="1">
    <location>
        <begin position="22"/>
        <end position="64"/>
    </location>
</feature>
<feature type="signal peptide" evidence="2">
    <location>
        <begin position="1"/>
        <end position="28"/>
    </location>
</feature>
<evidence type="ECO:0000256" key="2">
    <source>
        <dbReference type="SAM" id="SignalP"/>
    </source>
</evidence>
<dbReference type="EMBL" id="JARJBB010000007">
    <property type="protein sequence ID" value="MDF3300143.1"/>
    <property type="molecule type" value="Genomic_DNA"/>
</dbReference>
<organism evidence="3 4">
    <name type="scientific">Streptomyces tropicalis</name>
    <dbReference type="NCBI Taxonomy" id="3034234"/>
    <lineage>
        <taxon>Bacteria</taxon>
        <taxon>Bacillati</taxon>
        <taxon>Actinomycetota</taxon>
        <taxon>Actinomycetes</taxon>
        <taxon>Kitasatosporales</taxon>
        <taxon>Streptomycetaceae</taxon>
        <taxon>Streptomyces</taxon>
    </lineage>
</organism>
<comment type="caution">
    <text evidence="3">The sequence shown here is derived from an EMBL/GenBank/DDBJ whole genome shotgun (WGS) entry which is preliminary data.</text>
</comment>
<evidence type="ECO:0000256" key="1">
    <source>
        <dbReference type="SAM" id="MobiDB-lite"/>
    </source>
</evidence>
<evidence type="ECO:0000313" key="3">
    <source>
        <dbReference type="EMBL" id="MDF3300143.1"/>
    </source>
</evidence>
<dbReference type="RefSeq" id="WP_276109695.1">
    <property type="nucleotide sequence ID" value="NZ_JARJBB010000007.1"/>
</dbReference>